<dbReference type="EMBL" id="AMCI01005267">
    <property type="protein sequence ID" value="EJW96479.1"/>
    <property type="molecule type" value="Genomic_DNA"/>
</dbReference>
<accession>J9GAM9</accession>
<sequence>MTDSIQIRKKKTSFILASFTILYSVIATCLYSKYQINLMEYTTPFLWGTVGIILSLATLQKLFHRYLTVHEICFSFGRESESASVAIQLPSIEPINTETPSQQTSTKQDYTNGYEARIAEVEREKQNQRTDMMHEIHEYTTLVMTEFLSKEDLATLHENIDCAAHGQWDLYKPIRSKIDHPLASIDLRHFVWNIGIRLNIPLDKCAEFIKSIFPHELENATLFYLSKNLRTIGTCRIPLDIPLKGEYHFNCLQKAAS</sequence>
<name>J9GAM9_9ZZZZ</name>
<protein>
    <submittedName>
        <fullName evidence="2">Transmembrane protein</fullName>
    </submittedName>
</protein>
<feature type="transmembrane region" description="Helical" evidence="1">
    <location>
        <begin position="12"/>
        <end position="33"/>
    </location>
</feature>
<comment type="caution">
    <text evidence="2">The sequence shown here is derived from an EMBL/GenBank/DDBJ whole genome shotgun (WGS) entry which is preliminary data.</text>
</comment>
<reference evidence="2" key="1">
    <citation type="journal article" date="2012" name="PLoS ONE">
        <title>Gene sets for utilization of primary and secondary nutrition supplies in the distal gut of endangered iberian lynx.</title>
        <authorList>
            <person name="Alcaide M."/>
            <person name="Messina E."/>
            <person name="Richter M."/>
            <person name="Bargiela R."/>
            <person name="Peplies J."/>
            <person name="Huws S.A."/>
            <person name="Newbold C.J."/>
            <person name="Golyshin P.N."/>
            <person name="Simon M.A."/>
            <person name="Lopez G."/>
            <person name="Yakimov M.M."/>
            <person name="Ferrer M."/>
        </authorList>
    </citation>
    <scope>NUCLEOTIDE SEQUENCE</scope>
</reference>
<feature type="transmembrane region" description="Helical" evidence="1">
    <location>
        <begin position="45"/>
        <end position="63"/>
    </location>
</feature>
<keyword evidence="1" id="KW-1133">Transmembrane helix</keyword>
<evidence type="ECO:0000313" key="2">
    <source>
        <dbReference type="EMBL" id="EJW96479.1"/>
    </source>
</evidence>
<evidence type="ECO:0000256" key="1">
    <source>
        <dbReference type="SAM" id="Phobius"/>
    </source>
</evidence>
<keyword evidence="1 2" id="KW-0812">Transmembrane</keyword>
<keyword evidence="1" id="KW-0472">Membrane</keyword>
<organism evidence="2">
    <name type="scientific">gut metagenome</name>
    <dbReference type="NCBI Taxonomy" id="749906"/>
    <lineage>
        <taxon>unclassified sequences</taxon>
        <taxon>metagenomes</taxon>
        <taxon>organismal metagenomes</taxon>
    </lineage>
</organism>
<proteinExistence type="predicted"/>
<gene>
    <name evidence="2" type="ORF">EVA_15419</name>
</gene>
<dbReference type="AlphaFoldDB" id="J9GAM9"/>